<dbReference type="KEGG" id="ohi:H8790_00125"/>
<evidence type="ECO:0000256" key="1">
    <source>
        <dbReference type="SAM" id="MobiDB-lite"/>
    </source>
</evidence>
<dbReference type="Pfam" id="PF13472">
    <property type="entry name" value="Lipase_GDSL_2"/>
    <property type="match status" value="1"/>
</dbReference>
<feature type="domain" description="SGNH hydrolase-type esterase" evidence="2">
    <location>
        <begin position="115"/>
        <end position="277"/>
    </location>
</feature>
<dbReference type="SUPFAM" id="SSF52266">
    <property type="entry name" value="SGNH hydrolase"/>
    <property type="match status" value="1"/>
</dbReference>
<feature type="compositionally biased region" description="Polar residues" evidence="1">
    <location>
        <begin position="42"/>
        <end position="56"/>
    </location>
</feature>
<dbReference type="AlphaFoldDB" id="A0A7G9B4M2"/>
<dbReference type="RefSeq" id="WP_187333104.1">
    <property type="nucleotide sequence ID" value="NZ_CP060490.1"/>
</dbReference>
<evidence type="ECO:0000313" key="4">
    <source>
        <dbReference type="Proteomes" id="UP000515960"/>
    </source>
</evidence>
<feature type="compositionally biased region" description="Basic and acidic residues" evidence="1">
    <location>
        <begin position="84"/>
        <end position="96"/>
    </location>
</feature>
<keyword evidence="4" id="KW-1185">Reference proteome</keyword>
<evidence type="ECO:0000313" key="3">
    <source>
        <dbReference type="EMBL" id="QNL44503.1"/>
    </source>
</evidence>
<evidence type="ECO:0000259" key="2">
    <source>
        <dbReference type="Pfam" id="PF13472"/>
    </source>
</evidence>
<dbReference type="EMBL" id="CP060490">
    <property type="protein sequence ID" value="QNL44503.1"/>
    <property type="molecule type" value="Genomic_DNA"/>
</dbReference>
<organism evidence="3 4">
    <name type="scientific">Oscillibacter hominis</name>
    <dbReference type="NCBI Taxonomy" id="2763056"/>
    <lineage>
        <taxon>Bacteria</taxon>
        <taxon>Bacillati</taxon>
        <taxon>Bacillota</taxon>
        <taxon>Clostridia</taxon>
        <taxon>Eubacteriales</taxon>
        <taxon>Oscillospiraceae</taxon>
        <taxon>Oscillibacter</taxon>
    </lineage>
</organism>
<dbReference type="InterPro" id="IPR036514">
    <property type="entry name" value="SGNH_hydro_sf"/>
</dbReference>
<dbReference type="Gene3D" id="3.40.50.1110">
    <property type="entry name" value="SGNH hydrolase"/>
    <property type="match status" value="1"/>
</dbReference>
<dbReference type="Proteomes" id="UP000515960">
    <property type="component" value="Chromosome"/>
</dbReference>
<proteinExistence type="predicted"/>
<accession>A0A7G9B4M2</accession>
<gene>
    <name evidence="3" type="ORF">H8790_00125</name>
</gene>
<sequence>MAGKRRHYYKRTKRWSIPAVICILLLTAVLTTLVQGSVAPADQTQHPNAEGTTPQPWAQKRAKRIVAIGKRQQSKENGSVQPETPREETPQPEEKTCVVAESAAVEDTYFSDAIFIGNSRTEGFMLYSGLKGSQSLTTVGLTVSEAFNKKTITVGGKKMTMMDALATKQFAKIYIMLGMNELGWVYPEQYQKQYGEIIDRVREINPDALIYIQSILPVSKAKDEEGTYINNERIRMYNGLLLELAEEKDVAYVNVAEAVSDEEGNLPPEASFDGEHLVPEYCKVWLSYLKTHTIEGLET</sequence>
<feature type="region of interest" description="Disordered" evidence="1">
    <location>
        <begin position="41"/>
        <end position="97"/>
    </location>
</feature>
<dbReference type="InterPro" id="IPR013830">
    <property type="entry name" value="SGNH_hydro"/>
</dbReference>
<reference evidence="3 4" key="1">
    <citation type="submission" date="2020-08" db="EMBL/GenBank/DDBJ databases">
        <authorList>
            <person name="Liu C."/>
            <person name="Sun Q."/>
        </authorList>
    </citation>
    <scope>NUCLEOTIDE SEQUENCE [LARGE SCALE GENOMIC DNA]</scope>
    <source>
        <strain evidence="3 4">NSJ-62</strain>
    </source>
</reference>
<name>A0A7G9B4M2_9FIRM</name>
<protein>
    <recommendedName>
        <fullName evidence="2">SGNH hydrolase-type esterase domain-containing protein</fullName>
    </recommendedName>
</protein>